<dbReference type="EMBL" id="QXFU01001469">
    <property type="protein sequence ID" value="KAE9001778.1"/>
    <property type="molecule type" value="Genomic_DNA"/>
</dbReference>
<comment type="caution">
    <text evidence="2">The sequence shown here is derived from an EMBL/GenBank/DDBJ whole genome shotgun (WGS) entry which is preliminary data.</text>
</comment>
<feature type="region of interest" description="Disordered" evidence="1">
    <location>
        <begin position="1"/>
        <end position="20"/>
    </location>
</feature>
<accession>A0A6A3K877</accession>
<protein>
    <submittedName>
        <fullName evidence="2">Uncharacterized protein</fullName>
    </submittedName>
</protein>
<feature type="compositionally biased region" description="Basic and acidic residues" evidence="1">
    <location>
        <begin position="7"/>
        <end position="20"/>
    </location>
</feature>
<name>A0A6A3K877_9STRA</name>
<gene>
    <name evidence="2" type="ORF">PR002_g17819</name>
</gene>
<evidence type="ECO:0000256" key="1">
    <source>
        <dbReference type="SAM" id="MobiDB-lite"/>
    </source>
</evidence>
<reference evidence="2 3" key="1">
    <citation type="submission" date="2018-09" db="EMBL/GenBank/DDBJ databases">
        <title>Genomic investigation of the strawberry pathogen Phytophthora fragariae indicates pathogenicity is determined by transcriptional variation in three key races.</title>
        <authorList>
            <person name="Adams T.M."/>
            <person name="Armitage A.D."/>
            <person name="Sobczyk M.K."/>
            <person name="Bates H.J."/>
            <person name="Dunwell J.M."/>
            <person name="Nellist C.F."/>
            <person name="Harrison R.J."/>
        </authorList>
    </citation>
    <scope>NUCLEOTIDE SEQUENCE [LARGE SCALE GENOMIC DNA]</scope>
    <source>
        <strain evidence="2 3">SCRP324</strain>
    </source>
</reference>
<evidence type="ECO:0000313" key="3">
    <source>
        <dbReference type="Proteomes" id="UP000435112"/>
    </source>
</evidence>
<dbReference type="Proteomes" id="UP000435112">
    <property type="component" value="Unassembled WGS sequence"/>
</dbReference>
<sequence length="37" mass="4234">MSPEVAEALREEGAQNERQRVEETLGDFQTQLEAEKN</sequence>
<organism evidence="2 3">
    <name type="scientific">Phytophthora rubi</name>
    <dbReference type="NCBI Taxonomy" id="129364"/>
    <lineage>
        <taxon>Eukaryota</taxon>
        <taxon>Sar</taxon>
        <taxon>Stramenopiles</taxon>
        <taxon>Oomycota</taxon>
        <taxon>Peronosporomycetes</taxon>
        <taxon>Peronosporales</taxon>
        <taxon>Peronosporaceae</taxon>
        <taxon>Phytophthora</taxon>
    </lineage>
</organism>
<proteinExistence type="predicted"/>
<dbReference type="AlphaFoldDB" id="A0A6A3K877"/>
<evidence type="ECO:0000313" key="2">
    <source>
        <dbReference type="EMBL" id="KAE9001778.1"/>
    </source>
</evidence>